<dbReference type="InterPro" id="IPR007527">
    <property type="entry name" value="Znf_SWIM"/>
</dbReference>
<gene>
    <name evidence="3" type="ORF">LF65_02794</name>
</gene>
<dbReference type="PROSITE" id="PS50966">
    <property type="entry name" value="ZF_SWIM"/>
    <property type="match status" value="1"/>
</dbReference>
<dbReference type="OrthoDB" id="9760715at2"/>
<keyword evidence="1" id="KW-0862">Zinc</keyword>
<dbReference type="KEGG" id="cbei:LF65_02794"/>
<dbReference type="AlphaFoldDB" id="A0A0B5QMX3"/>
<dbReference type="STRING" id="1520.LF65_02794"/>
<evidence type="ECO:0000313" key="3">
    <source>
        <dbReference type="EMBL" id="AJG99367.1"/>
    </source>
</evidence>
<evidence type="ECO:0000256" key="1">
    <source>
        <dbReference type="PROSITE-ProRule" id="PRU00325"/>
    </source>
</evidence>
<proteinExistence type="predicted"/>
<name>A0A0B5QMX3_CLOBE</name>
<dbReference type="RefSeq" id="WP_041896780.1">
    <property type="nucleotide sequence ID" value="NZ_CP010086.2"/>
</dbReference>
<keyword evidence="1" id="KW-0479">Metal-binding</keyword>
<dbReference type="Proteomes" id="UP000031866">
    <property type="component" value="Chromosome"/>
</dbReference>
<dbReference type="GO" id="GO:0008270">
    <property type="term" value="F:zinc ion binding"/>
    <property type="evidence" value="ECO:0007669"/>
    <property type="project" value="UniProtKB-KW"/>
</dbReference>
<protein>
    <recommendedName>
        <fullName evidence="2">SWIM-type domain-containing protein</fullName>
    </recommendedName>
</protein>
<evidence type="ECO:0000259" key="2">
    <source>
        <dbReference type="PROSITE" id="PS50966"/>
    </source>
</evidence>
<keyword evidence="1" id="KW-0863">Zinc-finger</keyword>
<organism evidence="3 4">
    <name type="scientific">Clostridium beijerinckii</name>
    <name type="common">Clostridium MP</name>
    <dbReference type="NCBI Taxonomy" id="1520"/>
    <lineage>
        <taxon>Bacteria</taxon>
        <taxon>Bacillati</taxon>
        <taxon>Bacillota</taxon>
        <taxon>Clostridia</taxon>
        <taxon>Eubacteriales</taxon>
        <taxon>Clostridiaceae</taxon>
        <taxon>Clostridium</taxon>
    </lineage>
</organism>
<accession>A0A0B5QMX3</accession>
<feature type="domain" description="SWIM-type" evidence="2">
    <location>
        <begin position="48"/>
        <end position="86"/>
    </location>
</feature>
<dbReference type="EMBL" id="CP010086">
    <property type="protein sequence ID" value="AJG99367.1"/>
    <property type="molecule type" value="Genomic_DNA"/>
</dbReference>
<sequence length="567" mass="66455">MNIDNFKDYINKTILERGYDYYIEGNILDNYMEGDNTYIFEIEGSEDYQVIVTLDENGEIIYSECNCPYDFGPICKHEVAAYFELAENINKDIDNKAENINNDMANKKPKKVKTNEPEIKKVLSNLSKEKLIDIILDITQKDRTLKDSIIVRYSKGNSEQELKKCKKLIDSIVRKHLGREGFISYREASYFANDMEELLEKIRETDDIILAVDIAFLVMDEGIDAFQYADDSNGDVGGLVSEVIDLMYEIINANEDADVEIKEKLFERLLSKSQSDIFSGWTDYRMDILGLCVEVAATETLRNKLKTKLKCLIDKNSNDEYMKYSNERMLHILFDMINKYGTKKEADEFINDNLNFSSFRELLINKYFEEKNYEKVIELALEGEKRDIRFAGLILKWKKIRYTAYKELSMRYEQRDLAKELLLQGSFEYYKELKEITENETSFYSDLKQELKNHNGYEAKSIFLQIILEENDLDEIMEYVRDNPTSIDSYAEILMSKFKDEVIEIYKKYIMFEASGAANRSHYKNVCRIIKKYKKIAGTQSQIPIVNELIALYRKKPAFLDELSRIK</sequence>
<evidence type="ECO:0000313" key="4">
    <source>
        <dbReference type="Proteomes" id="UP000031866"/>
    </source>
</evidence>
<reference evidence="4" key="1">
    <citation type="submission" date="2014-12" db="EMBL/GenBank/DDBJ databases">
        <title>Genome sequence of Clostridium beijerinckii strain 59B.</title>
        <authorList>
            <person name="Little G.T."/>
            <person name="Minton N.P."/>
        </authorList>
    </citation>
    <scope>NUCLEOTIDE SEQUENCE [LARGE SCALE GENOMIC DNA]</scope>
    <source>
        <strain evidence="4">59B</strain>
    </source>
</reference>